<comment type="caution">
    <text evidence="2">The sequence shown here is derived from an EMBL/GenBank/DDBJ whole genome shotgun (WGS) entry which is preliminary data.</text>
</comment>
<keyword evidence="1" id="KW-0472">Membrane</keyword>
<reference evidence="2 3" key="1">
    <citation type="submission" date="2012-11" db="EMBL/GenBank/DDBJ databases">
        <title>Whole genome sequence of Acidocella aminolytica 101 = DSM 11237.</title>
        <authorList>
            <person name="Azuma Y."/>
            <person name="Higashiura N."/>
            <person name="Hirakawa H."/>
            <person name="Matsushita K."/>
        </authorList>
    </citation>
    <scope>NUCLEOTIDE SEQUENCE [LARGE SCALE GENOMIC DNA]</scope>
    <source>
        <strain evidence="3">101 / DSM 11237</strain>
    </source>
</reference>
<evidence type="ECO:0000313" key="3">
    <source>
        <dbReference type="Proteomes" id="UP000032668"/>
    </source>
</evidence>
<name>A0A0D6PED5_9PROT</name>
<dbReference type="Proteomes" id="UP000032668">
    <property type="component" value="Unassembled WGS sequence"/>
</dbReference>
<sequence>MGAGVAASLWDVLPAASVVAVRAGAAALAGALADAVSLVPGAALGAGLAGKVMSVGADIAAVSAVLLCVSCFLLSFPALAVMAPLLSLDALAVDVAAGLEGTAGVPGSLVCSDVCDFCAVLDCLSVVVALLVAVLMVCAACCAFVSVA</sequence>
<keyword evidence="3" id="KW-1185">Reference proteome</keyword>
<protein>
    <submittedName>
        <fullName evidence="2">Uncharacterized protein</fullName>
    </submittedName>
</protein>
<feature type="transmembrane region" description="Helical" evidence="1">
    <location>
        <begin position="59"/>
        <end position="83"/>
    </location>
</feature>
<feature type="transmembrane region" description="Helical" evidence="1">
    <location>
        <begin position="25"/>
        <end position="47"/>
    </location>
</feature>
<accession>A0A0D6PED5</accession>
<evidence type="ECO:0000256" key="1">
    <source>
        <dbReference type="SAM" id="Phobius"/>
    </source>
</evidence>
<evidence type="ECO:0000313" key="2">
    <source>
        <dbReference type="EMBL" id="GAN80047.1"/>
    </source>
</evidence>
<gene>
    <name evidence="2" type="ORF">Aam_035_054</name>
</gene>
<organism evidence="2 3">
    <name type="scientific">Acidocella aminolytica 101 = DSM 11237</name>
    <dbReference type="NCBI Taxonomy" id="1120923"/>
    <lineage>
        <taxon>Bacteria</taxon>
        <taxon>Pseudomonadati</taxon>
        <taxon>Pseudomonadota</taxon>
        <taxon>Alphaproteobacteria</taxon>
        <taxon>Acetobacterales</taxon>
        <taxon>Acidocellaceae</taxon>
        <taxon>Acidocella</taxon>
    </lineage>
</organism>
<keyword evidence="1" id="KW-1133">Transmembrane helix</keyword>
<dbReference type="AlphaFoldDB" id="A0A0D6PED5"/>
<dbReference type="EMBL" id="BANC01000035">
    <property type="protein sequence ID" value="GAN80047.1"/>
    <property type="molecule type" value="Genomic_DNA"/>
</dbReference>
<feature type="transmembrane region" description="Helical" evidence="1">
    <location>
        <begin position="126"/>
        <end position="147"/>
    </location>
</feature>
<keyword evidence="1" id="KW-0812">Transmembrane</keyword>
<proteinExistence type="predicted"/>